<feature type="region of interest" description="Disordered" evidence="1">
    <location>
        <begin position="24"/>
        <end position="119"/>
    </location>
</feature>
<dbReference type="EMBL" id="AZCZ01000011">
    <property type="protein sequence ID" value="KRK37327.1"/>
    <property type="molecule type" value="Genomic_DNA"/>
</dbReference>
<gene>
    <name evidence="2" type="ORF">FD07_GL000195</name>
</gene>
<dbReference type="AlphaFoldDB" id="A0A0R1GTM6"/>
<dbReference type="PROSITE" id="PS00383">
    <property type="entry name" value="TYR_PHOSPHATASE_1"/>
    <property type="match status" value="1"/>
</dbReference>
<organism evidence="2 3">
    <name type="scientific">Levilactobacillus parabrevis ATCC 53295</name>
    <dbReference type="NCBI Taxonomy" id="1267003"/>
    <lineage>
        <taxon>Bacteria</taxon>
        <taxon>Bacillati</taxon>
        <taxon>Bacillota</taxon>
        <taxon>Bacilli</taxon>
        <taxon>Lactobacillales</taxon>
        <taxon>Lactobacillaceae</taxon>
        <taxon>Levilactobacillus</taxon>
    </lineage>
</organism>
<dbReference type="STRING" id="357278.IV61_GL001865"/>
<feature type="compositionally biased region" description="Polar residues" evidence="1">
    <location>
        <begin position="98"/>
        <end position="113"/>
    </location>
</feature>
<feature type="compositionally biased region" description="Basic residues" evidence="1">
    <location>
        <begin position="378"/>
        <end position="387"/>
    </location>
</feature>
<feature type="compositionally biased region" description="Polar residues" evidence="1">
    <location>
        <begin position="24"/>
        <end position="44"/>
    </location>
</feature>
<accession>A0A0R1GTM6</accession>
<reference evidence="2 3" key="1">
    <citation type="journal article" date="2015" name="Genome Announc.">
        <title>Expanding the biotechnology potential of lactobacilli through comparative genomics of 213 strains and associated genera.</title>
        <authorList>
            <person name="Sun Z."/>
            <person name="Harris H.M."/>
            <person name="McCann A."/>
            <person name="Guo C."/>
            <person name="Argimon S."/>
            <person name="Zhang W."/>
            <person name="Yang X."/>
            <person name="Jeffery I.B."/>
            <person name="Cooney J.C."/>
            <person name="Kagawa T.F."/>
            <person name="Liu W."/>
            <person name="Song Y."/>
            <person name="Salvetti E."/>
            <person name="Wrobel A."/>
            <person name="Rasinkangas P."/>
            <person name="Parkhill J."/>
            <person name="Rea M.C."/>
            <person name="O'Sullivan O."/>
            <person name="Ritari J."/>
            <person name="Douillard F.P."/>
            <person name="Paul Ross R."/>
            <person name="Yang R."/>
            <person name="Briner A.E."/>
            <person name="Felis G.E."/>
            <person name="de Vos W.M."/>
            <person name="Barrangou R."/>
            <person name="Klaenhammer T.R."/>
            <person name="Caufield P.W."/>
            <person name="Cui Y."/>
            <person name="Zhang H."/>
            <person name="O'Toole P.W."/>
        </authorList>
    </citation>
    <scope>NUCLEOTIDE SEQUENCE [LARGE SCALE GENOMIC DNA]</scope>
    <source>
        <strain evidence="2 3">ATCC 53295</strain>
    </source>
</reference>
<evidence type="ECO:0000256" key="1">
    <source>
        <dbReference type="SAM" id="MobiDB-lite"/>
    </source>
</evidence>
<feature type="compositionally biased region" description="Low complexity" evidence="1">
    <location>
        <begin position="342"/>
        <end position="354"/>
    </location>
</feature>
<dbReference type="SUPFAM" id="SSF52799">
    <property type="entry name" value="(Phosphotyrosine protein) phosphatases II"/>
    <property type="match status" value="1"/>
</dbReference>
<proteinExistence type="predicted"/>
<dbReference type="Proteomes" id="UP000051176">
    <property type="component" value="Unassembled WGS sequence"/>
</dbReference>
<evidence type="ECO:0000313" key="3">
    <source>
        <dbReference type="Proteomes" id="UP000051176"/>
    </source>
</evidence>
<dbReference type="InterPro" id="IPR026893">
    <property type="entry name" value="Tyr/Ser_Pase_IphP-type"/>
</dbReference>
<dbReference type="GO" id="GO:0004721">
    <property type="term" value="F:phosphoprotein phosphatase activity"/>
    <property type="evidence" value="ECO:0007669"/>
    <property type="project" value="InterPro"/>
</dbReference>
<dbReference type="eggNOG" id="COG2365">
    <property type="taxonomic scope" value="Bacteria"/>
</dbReference>
<dbReference type="Gene3D" id="3.90.190.10">
    <property type="entry name" value="Protein tyrosine phosphatase superfamily"/>
    <property type="match status" value="1"/>
</dbReference>
<feature type="compositionally biased region" description="Basic and acidic residues" evidence="1">
    <location>
        <begin position="364"/>
        <end position="375"/>
    </location>
</feature>
<dbReference type="InterPro" id="IPR016130">
    <property type="entry name" value="Tyr_Pase_AS"/>
</dbReference>
<dbReference type="InterPro" id="IPR029021">
    <property type="entry name" value="Prot-tyrosine_phosphatase-like"/>
</dbReference>
<comment type="caution">
    <text evidence="2">The sequence shown here is derived from an EMBL/GenBank/DDBJ whole genome shotgun (WGS) entry which is preliminary data.</text>
</comment>
<protein>
    <submittedName>
        <fullName evidence="2">Protein tyrosine serine phosphatase</fullName>
    </submittedName>
</protein>
<feature type="region of interest" description="Disordered" evidence="1">
    <location>
        <begin position="339"/>
        <end position="387"/>
    </location>
</feature>
<name>A0A0R1GTM6_9LACO</name>
<dbReference type="Pfam" id="PF13350">
    <property type="entry name" value="Y_phosphatase3"/>
    <property type="match status" value="1"/>
</dbReference>
<evidence type="ECO:0000313" key="2">
    <source>
        <dbReference type="EMBL" id="KRK37327.1"/>
    </source>
</evidence>
<keyword evidence="3" id="KW-1185">Reference proteome</keyword>
<dbReference type="PATRIC" id="fig|1267003.4.peg.204"/>
<sequence length="472" mass="51942">MLTLTLVSAGAPVASALANTARLNDQASTVTDKPATDTSNNGNSTAKPTPTPAPAPTAPSKHKPPVASIDPSKMPTGIPTTFDVPAEPAIGEPGSRIKLSSSKLQNPKSSESNDNTRDLGGYVTADGKWKIKANRLLRSANLSGLSADDIKILQNHNVRHIIDMRTKGQVKSKTDKVIPGTYWENISILGEFAGAGLNTDANGDFVPNKNKPGDAGFYNHQLEFSASATTGYNKFLNGLLTQSGATLFHCSSGKDRTGIGSVLIMSALGMDTKTIAKDFMLSQTYNHHVQYSWLKEYYREINTYYTNMPNYLVNGLNFSKHQQEVLKSKYLVSNDKEERAYPAPKTPSVSVPSTPSTPAPVKPDNTKPVRPEASKPAKPAHKPTTKKKVVKVVSVKKIKKVQFVHLKRHRAYFYDIKLKHKVGFTKQSKTKWRLMKRAKLQINGKKVTYVQIKSPHGYHRWIQLNAVNQIKR</sequence>